<reference evidence="5" key="1">
    <citation type="journal article" date="2019" name="Int. J. Syst. Evol. Microbiol.">
        <title>The Global Catalogue of Microorganisms (GCM) 10K type strain sequencing project: providing services to taxonomists for standard genome sequencing and annotation.</title>
        <authorList>
            <consortium name="The Broad Institute Genomics Platform"/>
            <consortium name="The Broad Institute Genome Sequencing Center for Infectious Disease"/>
            <person name="Wu L."/>
            <person name="Ma J."/>
        </authorList>
    </citation>
    <scope>NUCLEOTIDE SEQUENCE [LARGE SCALE GENOMIC DNA]</scope>
    <source>
        <strain evidence="5">CGMCC 4.1648</strain>
    </source>
</reference>
<evidence type="ECO:0000256" key="2">
    <source>
        <dbReference type="SAM" id="Phobius"/>
    </source>
</evidence>
<evidence type="ECO:0000313" key="4">
    <source>
        <dbReference type="EMBL" id="MFC5023016.1"/>
    </source>
</evidence>
<comment type="caution">
    <text evidence="4">The sequence shown here is derived from an EMBL/GenBank/DDBJ whole genome shotgun (WGS) entry which is preliminary data.</text>
</comment>
<feature type="region of interest" description="Disordered" evidence="1">
    <location>
        <begin position="1"/>
        <end position="31"/>
    </location>
</feature>
<feature type="transmembrane region" description="Helical" evidence="2">
    <location>
        <begin position="108"/>
        <end position="127"/>
    </location>
</feature>
<accession>A0ABV9XFH8</accession>
<keyword evidence="2" id="KW-1133">Transmembrane helix</keyword>
<dbReference type="InterPro" id="IPR055568">
    <property type="entry name" value="DUF7144"/>
</dbReference>
<keyword evidence="2" id="KW-0472">Membrane</keyword>
<sequence>MSDDAAGHRHDMAPGHAHAHHEGGAPGPATAAGGGWATAGVLFAGVLLLVQGVLGMLQGAVGIAEDDVYARVGEYVFEFSLTAWGWIHLVLGLVLAAVGWGILRGADWARAGGLALASLSVIANFLWLPYQPIWGFICLAIGVFVLWALCTADTTPAPR</sequence>
<keyword evidence="5" id="KW-1185">Reference proteome</keyword>
<organism evidence="4 5">
    <name type="scientific">Streptomyces coeruleoprunus</name>
    <dbReference type="NCBI Taxonomy" id="285563"/>
    <lineage>
        <taxon>Bacteria</taxon>
        <taxon>Bacillati</taxon>
        <taxon>Actinomycetota</taxon>
        <taxon>Actinomycetes</taxon>
        <taxon>Kitasatosporales</taxon>
        <taxon>Streptomycetaceae</taxon>
        <taxon>Streptomyces</taxon>
    </lineage>
</organism>
<name>A0ABV9XFH8_9ACTN</name>
<dbReference type="RefSeq" id="WP_345690323.1">
    <property type="nucleotide sequence ID" value="NZ_BAABIT010000001.1"/>
</dbReference>
<evidence type="ECO:0000256" key="1">
    <source>
        <dbReference type="SAM" id="MobiDB-lite"/>
    </source>
</evidence>
<dbReference type="Pfam" id="PF23636">
    <property type="entry name" value="DUF7144"/>
    <property type="match status" value="1"/>
</dbReference>
<feature type="transmembrane region" description="Helical" evidence="2">
    <location>
        <begin position="41"/>
        <end position="63"/>
    </location>
</feature>
<keyword evidence="2" id="KW-0812">Transmembrane</keyword>
<feature type="domain" description="DUF7144" evidence="3">
    <location>
        <begin position="41"/>
        <end position="152"/>
    </location>
</feature>
<protein>
    <recommendedName>
        <fullName evidence="3">DUF7144 domain-containing protein</fullName>
    </recommendedName>
</protein>
<evidence type="ECO:0000259" key="3">
    <source>
        <dbReference type="Pfam" id="PF23636"/>
    </source>
</evidence>
<proteinExistence type="predicted"/>
<evidence type="ECO:0000313" key="5">
    <source>
        <dbReference type="Proteomes" id="UP001595829"/>
    </source>
</evidence>
<feature type="transmembrane region" description="Helical" evidence="2">
    <location>
        <begin position="133"/>
        <end position="152"/>
    </location>
</feature>
<gene>
    <name evidence="4" type="ORF">ACFPM3_12825</name>
</gene>
<feature type="transmembrane region" description="Helical" evidence="2">
    <location>
        <begin position="83"/>
        <end position="103"/>
    </location>
</feature>
<dbReference type="Proteomes" id="UP001595829">
    <property type="component" value="Unassembled WGS sequence"/>
</dbReference>
<feature type="compositionally biased region" description="Basic and acidic residues" evidence="1">
    <location>
        <begin position="1"/>
        <end position="13"/>
    </location>
</feature>
<dbReference type="EMBL" id="JBHSJD010000007">
    <property type="protein sequence ID" value="MFC5023016.1"/>
    <property type="molecule type" value="Genomic_DNA"/>
</dbReference>